<dbReference type="InterPro" id="IPR025246">
    <property type="entry name" value="IS30-like_HTH"/>
</dbReference>
<dbReference type="Pfam" id="PF13936">
    <property type="entry name" value="HTH_38"/>
    <property type="match status" value="1"/>
</dbReference>
<dbReference type="AlphaFoldDB" id="A0A2K4FAS5"/>
<comment type="caution">
    <text evidence="2">The sequence shown here is derived from an EMBL/GenBank/DDBJ whole genome shotgun (WGS) entry which is preliminary data.</text>
</comment>
<dbReference type="PANTHER" id="PTHR10948:SF23">
    <property type="entry name" value="TRANSPOSASE INSI FOR INSERTION SEQUENCE ELEMENT IS30A-RELATED"/>
    <property type="match status" value="1"/>
</dbReference>
<evidence type="ECO:0000313" key="3">
    <source>
        <dbReference type="Proteomes" id="UP000242712"/>
    </source>
</evidence>
<dbReference type="EMBL" id="PPPX01000016">
    <property type="protein sequence ID" value="POA08391.1"/>
    <property type="molecule type" value="Genomic_DNA"/>
</dbReference>
<dbReference type="GO" id="GO:0005829">
    <property type="term" value="C:cytosol"/>
    <property type="evidence" value="ECO:0007669"/>
    <property type="project" value="TreeGrafter"/>
</dbReference>
<sequence>MLSNQQNHLQRSANMSYLHLTIYERSRIETLRKENYSIKAIAKHLNRSVSTISREIKRNMMEEGYSAPTAQTQYKANKRRCDRPLKLNETLSQFIQYYLNLHWS</sequence>
<dbReference type="PANTHER" id="PTHR10948">
    <property type="entry name" value="TRANSPOSASE"/>
    <property type="match status" value="1"/>
</dbReference>
<gene>
    <name evidence="2" type="ORF">CD039_09920</name>
</gene>
<keyword evidence="3" id="KW-1185">Reference proteome</keyword>
<dbReference type="Gene3D" id="1.10.10.60">
    <property type="entry name" value="Homeodomain-like"/>
    <property type="match status" value="1"/>
</dbReference>
<evidence type="ECO:0000313" key="2">
    <source>
        <dbReference type="EMBL" id="POA08391.1"/>
    </source>
</evidence>
<dbReference type="InterPro" id="IPR051917">
    <property type="entry name" value="Transposase-Integrase"/>
</dbReference>
<organism evidence="2 3">
    <name type="scientific">Staphylococcus argensis</name>
    <dbReference type="NCBI Taxonomy" id="1607738"/>
    <lineage>
        <taxon>Bacteria</taxon>
        <taxon>Bacillati</taxon>
        <taxon>Bacillota</taxon>
        <taxon>Bacilli</taxon>
        <taxon>Bacillales</taxon>
        <taxon>Staphylococcaceae</taxon>
        <taxon>Staphylococcus</taxon>
    </lineage>
</organism>
<dbReference type="GO" id="GO:0032196">
    <property type="term" value="P:transposition"/>
    <property type="evidence" value="ECO:0007669"/>
    <property type="project" value="TreeGrafter"/>
</dbReference>
<dbReference type="GO" id="GO:0004803">
    <property type="term" value="F:transposase activity"/>
    <property type="evidence" value="ECO:0007669"/>
    <property type="project" value="TreeGrafter"/>
</dbReference>
<dbReference type="Proteomes" id="UP000242712">
    <property type="component" value="Unassembled WGS sequence"/>
</dbReference>
<evidence type="ECO:0000259" key="1">
    <source>
        <dbReference type="Pfam" id="PF13936"/>
    </source>
</evidence>
<name>A0A2K4FAS5_9STAP</name>
<dbReference type="OrthoDB" id="9776104at2"/>
<accession>A0A2K4FAS5</accession>
<protein>
    <recommendedName>
        <fullName evidence="1">Transposase IS30-like HTH domain-containing protein</fullName>
    </recommendedName>
</protein>
<feature type="domain" description="Transposase IS30-like HTH" evidence="1">
    <location>
        <begin position="16"/>
        <end position="59"/>
    </location>
</feature>
<reference evidence="2 3" key="1">
    <citation type="submission" date="2017-08" db="EMBL/GenBank/DDBJ databases">
        <title>Draft genome sequences of 64 type strains of genus Staph aureus.</title>
        <authorList>
            <person name="Cole K."/>
            <person name="Golubchik T."/>
            <person name="Russell J."/>
            <person name="Foster D."/>
            <person name="Llewelyn M."/>
            <person name="Wilson D."/>
            <person name="Crook D."/>
            <person name="Paul J."/>
        </authorList>
    </citation>
    <scope>NUCLEOTIDE SEQUENCE [LARGE SCALE GENOMIC DNA]</scope>
    <source>
        <strain evidence="2 3">DSM 29875</strain>
    </source>
</reference>
<proteinExistence type="predicted"/>